<dbReference type="EMBL" id="BSOG01000001">
    <property type="protein sequence ID" value="GLR12290.1"/>
    <property type="molecule type" value="Genomic_DNA"/>
</dbReference>
<reference evidence="3" key="1">
    <citation type="journal article" date="2019" name="Int. J. Syst. Evol. Microbiol.">
        <title>The Global Catalogue of Microorganisms (GCM) 10K type strain sequencing project: providing services to taxonomists for standard genome sequencing and annotation.</title>
        <authorList>
            <consortium name="The Broad Institute Genomics Platform"/>
            <consortium name="The Broad Institute Genome Sequencing Center for Infectious Disease"/>
            <person name="Wu L."/>
            <person name="Ma J."/>
        </authorList>
    </citation>
    <scope>NUCLEOTIDE SEQUENCE [LARGE SCALE GENOMIC DNA]</scope>
    <source>
        <strain evidence="3">NBRC 110044</strain>
    </source>
</reference>
<sequence>MFRKIALAGAVAILVTGCASVPMESKEVSDQAKRFAPPAPGKAGLYIYRSAGLGAALKKDILVDGKCIGESAPNVFFYEEVAGDQEHTIATESEFSPNEIKLAVTSGIHYFINQYIKMGAFVGGANLEVVKEADGKAAIQSLEMAKKGNCGG</sequence>
<evidence type="ECO:0000313" key="2">
    <source>
        <dbReference type="EMBL" id="GLR12290.1"/>
    </source>
</evidence>
<dbReference type="InterPro" id="IPR022548">
    <property type="entry name" value="DUF2846"/>
</dbReference>
<evidence type="ECO:0000259" key="1">
    <source>
        <dbReference type="Pfam" id="PF11008"/>
    </source>
</evidence>
<dbReference type="Pfam" id="PF11008">
    <property type="entry name" value="DUF2846"/>
    <property type="match status" value="1"/>
</dbReference>
<keyword evidence="3" id="KW-1185">Reference proteome</keyword>
<protein>
    <recommendedName>
        <fullName evidence="1">DUF2846 domain-containing protein</fullName>
    </recommendedName>
</protein>
<organism evidence="2 3">
    <name type="scientific">Chitinimonas prasina</name>
    <dbReference type="NCBI Taxonomy" id="1434937"/>
    <lineage>
        <taxon>Bacteria</taxon>
        <taxon>Pseudomonadati</taxon>
        <taxon>Pseudomonadota</taxon>
        <taxon>Betaproteobacteria</taxon>
        <taxon>Neisseriales</taxon>
        <taxon>Chitinibacteraceae</taxon>
        <taxon>Chitinimonas</taxon>
    </lineage>
</organism>
<proteinExistence type="predicted"/>
<dbReference type="PROSITE" id="PS51257">
    <property type="entry name" value="PROKAR_LIPOPROTEIN"/>
    <property type="match status" value="1"/>
</dbReference>
<dbReference type="InterPro" id="IPR016596">
    <property type="entry name" value="UCP012335"/>
</dbReference>
<gene>
    <name evidence="2" type="ORF">GCM10007907_10800</name>
</gene>
<dbReference type="PIRSF" id="PIRSF012335">
    <property type="entry name" value="UCP012335"/>
    <property type="match status" value="1"/>
</dbReference>
<comment type="caution">
    <text evidence="2">The sequence shown here is derived from an EMBL/GenBank/DDBJ whole genome shotgun (WGS) entry which is preliminary data.</text>
</comment>
<evidence type="ECO:0000313" key="3">
    <source>
        <dbReference type="Proteomes" id="UP001156706"/>
    </source>
</evidence>
<feature type="domain" description="DUF2846" evidence="1">
    <location>
        <begin position="41"/>
        <end position="125"/>
    </location>
</feature>
<name>A0ABQ5YBG1_9NEIS</name>
<dbReference type="RefSeq" id="WP_284195419.1">
    <property type="nucleotide sequence ID" value="NZ_BSOG01000001.1"/>
</dbReference>
<accession>A0ABQ5YBG1</accession>
<dbReference type="Proteomes" id="UP001156706">
    <property type="component" value="Unassembled WGS sequence"/>
</dbReference>